<dbReference type="InterPro" id="IPR036396">
    <property type="entry name" value="Cyt_P450_sf"/>
</dbReference>
<dbReference type="PANTHER" id="PTHR24300:SF397">
    <property type="entry name" value="CYTOCHROME P450 2U1"/>
    <property type="match status" value="1"/>
</dbReference>
<dbReference type="GO" id="GO:0006805">
    <property type="term" value="P:xenobiotic metabolic process"/>
    <property type="evidence" value="ECO:0007669"/>
    <property type="project" value="TreeGrafter"/>
</dbReference>
<dbReference type="AlphaFoldDB" id="A0A2G8L571"/>
<dbReference type="STRING" id="307972.A0A2G8L571"/>
<keyword evidence="7" id="KW-1185">Reference proteome</keyword>
<keyword evidence="4 5" id="KW-0349">Heme</keyword>
<keyword evidence="5" id="KW-0503">Monooxygenase</keyword>
<organism evidence="6 7">
    <name type="scientific">Stichopus japonicus</name>
    <name type="common">Sea cucumber</name>
    <dbReference type="NCBI Taxonomy" id="307972"/>
    <lineage>
        <taxon>Eukaryota</taxon>
        <taxon>Metazoa</taxon>
        <taxon>Echinodermata</taxon>
        <taxon>Eleutherozoa</taxon>
        <taxon>Echinozoa</taxon>
        <taxon>Holothuroidea</taxon>
        <taxon>Aspidochirotacea</taxon>
        <taxon>Aspidochirotida</taxon>
        <taxon>Stichopodidae</taxon>
        <taxon>Apostichopus</taxon>
    </lineage>
</organism>
<dbReference type="EMBL" id="MRZV01000221">
    <property type="protein sequence ID" value="PIK55290.1"/>
    <property type="molecule type" value="Genomic_DNA"/>
</dbReference>
<dbReference type="OrthoDB" id="1372046at2759"/>
<sequence>MSTTEQGYELARRARAKLPPGLTPWPLLGNLPSLIGTEPHLFITKVGNQFGGISTFFKGTSPVVVFNRLDQAVEAYVKQNIVFSDRSIPPLWERSFTSKGSVLWENGPMWRFHRRNIHSGIRHIESSNENLSSKGSSKTEIEEKDIWNTFFDLLGAGSDTSANTLLWGVMYMCGHPEYQERIVEELANVCPASEIVTADMKARAPLTYAAILEVMRCATIVPLGVPRVTARDTRICGYDLPKGTEVWLNEYAIHNDVNLWEEPNLFRPERFLNASRDSILTEKRNQLVAFGLGRRICVGKKLAEVELFIVFSNLFKRYRVRFAEPNQKIDKVGIFGLTYFPKPFKVILEKRTDSKLLT</sequence>
<dbReference type="GO" id="GO:0020037">
    <property type="term" value="F:heme binding"/>
    <property type="evidence" value="ECO:0007669"/>
    <property type="project" value="InterPro"/>
</dbReference>
<dbReference type="GO" id="GO:0008395">
    <property type="term" value="F:steroid hydroxylase activity"/>
    <property type="evidence" value="ECO:0007669"/>
    <property type="project" value="TreeGrafter"/>
</dbReference>
<dbReference type="InterPro" id="IPR001128">
    <property type="entry name" value="Cyt_P450"/>
</dbReference>
<reference evidence="6 7" key="1">
    <citation type="journal article" date="2017" name="PLoS Biol.">
        <title>The sea cucumber genome provides insights into morphological evolution and visceral regeneration.</title>
        <authorList>
            <person name="Zhang X."/>
            <person name="Sun L."/>
            <person name="Yuan J."/>
            <person name="Sun Y."/>
            <person name="Gao Y."/>
            <person name="Zhang L."/>
            <person name="Li S."/>
            <person name="Dai H."/>
            <person name="Hamel J.F."/>
            <person name="Liu C."/>
            <person name="Yu Y."/>
            <person name="Liu S."/>
            <person name="Lin W."/>
            <person name="Guo K."/>
            <person name="Jin S."/>
            <person name="Xu P."/>
            <person name="Storey K.B."/>
            <person name="Huan P."/>
            <person name="Zhang T."/>
            <person name="Zhou Y."/>
            <person name="Zhang J."/>
            <person name="Lin C."/>
            <person name="Li X."/>
            <person name="Xing L."/>
            <person name="Huo D."/>
            <person name="Sun M."/>
            <person name="Wang L."/>
            <person name="Mercier A."/>
            <person name="Li F."/>
            <person name="Yang H."/>
            <person name="Xiang J."/>
        </authorList>
    </citation>
    <scope>NUCLEOTIDE SEQUENCE [LARGE SCALE GENOMIC DNA]</scope>
    <source>
        <strain evidence="6">Shaxun</strain>
        <tissue evidence="6">Muscle</tissue>
    </source>
</reference>
<comment type="cofactor">
    <cofactor evidence="4">
        <name>heme</name>
        <dbReference type="ChEBI" id="CHEBI:30413"/>
    </cofactor>
</comment>
<evidence type="ECO:0000313" key="6">
    <source>
        <dbReference type="EMBL" id="PIK55290.1"/>
    </source>
</evidence>
<dbReference type="PANTHER" id="PTHR24300">
    <property type="entry name" value="CYTOCHROME P450 508A4-RELATED"/>
    <property type="match status" value="1"/>
</dbReference>
<dbReference type="PROSITE" id="PS00086">
    <property type="entry name" value="CYTOCHROME_P450"/>
    <property type="match status" value="1"/>
</dbReference>
<dbReference type="GO" id="GO:0006082">
    <property type="term" value="P:organic acid metabolic process"/>
    <property type="evidence" value="ECO:0007669"/>
    <property type="project" value="TreeGrafter"/>
</dbReference>
<evidence type="ECO:0000256" key="3">
    <source>
        <dbReference type="ARBA" id="ARBA00023004"/>
    </source>
</evidence>
<dbReference type="PRINTS" id="PR00385">
    <property type="entry name" value="P450"/>
</dbReference>
<dbReference type="GO" id="GO:0016712">
    <property type="term" value="F:oxidoreductase activity, acting on paired donors, with incorporation or reduction of molecular oxygen, reduced flavin or flavoprotein as one donor, and incorporation of one atom of oxygen"/>
    <property type="evidence" value="ECO:0007669"/>
    <property type="project" value="TreeGrafter"/>
</dbReference>
<keyword evidence="5" id="KW-0560">Oxidoreductase</keyword>
<proteinExistence type="inferred from homology"/>
<dbReference type="GO" id="GO:0005737">
    <property type="term" value="C:cytoplasm"/>
    <property type="evidence" value="ECO:0007669"/>
    <property type="project" value="TreeGrafter"/>
</dbReference>
<dbReference type="PRINTS" id="PR00465">
    <property type="entry name" value="EP450IV"/>
</dbReference>
<protein>
    <submittedName>
        <fullName evidence="6">Putative cytochrome P450 2U1</fullName>
    </submittedName>
</protein>
<accession>A0A2G8L571</accession>
<evidence type="ECO:0000256" key="4">
    <source>
        <dbReference type="PIRSR" id="PIRSR602403-1"/>
    </source>
</evidence>
<comment type="similarity">
    <text evidence="1 5">Belongs to the cytochrome P450 family.</text>
</comment>
<name>A0A2G8L571_STIJA</name>
<dbReference type="Pfam" id="PF00067">
    <property type="entry name" value="p450"/>
    <property type="match status" value="2"/>
</dbReference>
<dbReference type="InterPro" id="IPR002403">
    <property type="entry name" value="Cyt_P450_E_grp-IV"/>
</dbReference>
<evidence type="ECO:0000256" key="2">
    <source>
        <dbReference type="ARBA" id="ARBA00022723"/>
    </source>
</evidence>
<dbReference type="GO" id="GO:0005506">
    <property type="term" value="F:iron ion binding"/>
    <property type="evidence" value="ECO:0007669"/>
    <property type="project" value="InterPro"/>
</dbReference>
<dbReference type="InterPro" id="IPR017972">
    <property type="entry name" value="Cyt_P450_CS"/>
</dbReference>
<dbReference type="SUPFAM" id="SSF48264">
    <property type="entry name" value="Cytochrome P450"/>
    <property type="match status" value="1"/>
</dbReference>
<comment type="caution">
    <text evidence="6">The sequence shown here is derived from an EMBL/GenBank/DDBJ whole genome shotgun (WGS) entry which is preliminary data.</text>
</comment>
<keyword evidence="3 4" id="KW-0408">Iron</keyword>
<evidence type="ECO:0000256" key="5">
    <source>
        <dbReference type="RuleBase" id="RU000461"/>
    </source>
</evidence>
<evidence type="ECO:0000256" key="1">
    <source>
        <dbReference type="ARBA" id="ARBA00010617"/>
    </source>
</evidence>
<keyword evidence="2 4" id="KW-0479">Metal-binding</keyword>
<gene>
    <name evidence="6" type="ORF">BSL78_07809</name>
</gene>
<evidence type="ECO:0000313" key="7">
    <source>
        <dbReference type="Proteomes" id="UP000230750"/>
    </source>
</evidence>
<dbReference type="Gene3D" id="1.10.630.10">
    <property type="entry name" value="Cytochrome P450"/>
    <property type="match status" value="2"/>
</dbReference>
<dbReference type="InterPro" id="IPR050182">
    <property type="entry name" value="Cytochrome_P450_fam2"/>
</dbReference>
<dbReference type="Proteomes" id="UP000230750">
    <property type="component" value="Unassembled WGS sequence"/>
</dbReference>
<feature type="binding site" description="axial binding residue" evidence="4">
    <location>
        <position position="297"/>
    </location>
    <ligand>
        <name>heme</name>
        <dbReference type="ChEBI" id="CHEBI:30413"/>
    </ligand>
    <ligandPart>
        <name>Fe</name>
        <dbReference type="ChEBI" id="CHEBI:18248"/>
    </ligandPart>
</feature>